<organism evidence="1 2">
    <name type="scientific">Choristoneura fumiferana</name>
    <name type="common">Spruce budworm moth</name>
    <name type="synonym">Archips fumiferana</name>
    <dbReference type="NCBI Taxonomy" id="7141"/>
    <lineage>
        <taxon>Eukaryota</taxon>
        <taxon>Metazoa</taxon>
        <taxon>Ecdysozoa</taxon>
        <taxon>Arthropoda</taxon>
        <taxon>Hexapoda</taxon>
        <taxon>Insecta</taxon>
        <taxon>Pterygota</taxon>
        <taxon>Neoptera</taxon>
        <taxon>Endopterygota</taxon>
        <taxon>Lepidoptera</taxon>
        <taxon>Glossata</taxon>
        <taxon>Ditrysia</taxon>
        <taxon>Tortricoidea</taxon>
        <taxon>Tortricidae</taxon>
        <taxon>Tortricinae</taxon>
        <taxon>Choristoneura</taxon>
    </lineage>
</organism>
<reference evidence="1 2" key="1">
    <citation type="journal article" date="2022" name="Genome Biol. Evol.">
        <title>The Spruce Budworm Genome: Reconstructing the Evolutionary History of Antifreeze Proteins.</title>
        <authorList>
            <person name="Beliveau C."/>
            <person name="Gagne P."/>
            <person name="Picq S."/>
            <person name="Vernygora O."/>
            <person name="Keeling C.I."/>
            <person name="Pinkney K."/>
            <person name="Doucet D."/>
            <person name="Wen F."/>
            <person name="Johnston J.S."/>
            <person name="Maaroufi H."/>
            <person name="Boyle B."/>
            <person name="Laroche J."/>
            <person name="Dewar K."/>
            <person name="Juretic N."/>
            <person name="Blackburn G."/>
            <person name="Nisole A."/>
            <person name="Brunet B."/>
            <person name="Brandao M."/>
            <person name="Lumley L."/>
            <person name="Duan J."/>
            <person name="Quan G."/>
            <person name="Lucarotti C.J."/>
            <person name="Roe A.D."/>
            <person name="Sperling F.A.H."/>
            <person name="Levesque R.C."/>
            <person name="Cusson M."/>
        </authorList>
    </citation>
    <scope>NUCLEOTIDE SEQUENCE [LARGE SCALE GENOMIC DNA]</scope>
    <source>
        <strain evidence="1">Glfc:IPQL:Cfum</strain>
    </source>
</reference>
<sequence length="131" mass="14531">MVAVGYNLGRNARMLAAQSIDRVVAQRQLPAKSLLHRALLQELIKKHKPDFVLAEGRLKRVAAKTQDFVQYFKMADSILNLELFESLPASAMGNVDCHAKNPLGEFSVEALVEAVFATKRKNAATCYERSA</sequence>
<gene>
    <name evidence="1" type="ORF">MSG28_004489</name>
</gene>
<evidence type="ECO:0000313" key="2">
    <source>
        <dbReference type="Proteomes" id="UP001064048"/>
    </source>
</evidence>
<comment type="caution">
    <text evidence="1">The sequence shown here is derived from an EMBL/GenBank/DDBJ whole genome shotgun (WGS) entry which is preliminary data.</text>
</comment>
<protein>
    <submittedName>
        <fullName evidence="1">Uncharacterized protein</fullName>
    </submittedName>
</protein>
<keyword evidence="2" id="KW-1185">Reference proteome</keyword>
<name>A0ACC0K6E8_CHOFU</name>
<accession>A0ACC0K6E8</accession>
<dbReference type="Proteomes" id="UP001064048">
    <property type="component" value="Chromosome 7"/>
</dbReference>
<dbReference type="EMBL" id="CM046107">
    <property type="protein sequence ID" value="KAI8431954.1"/>
    <property type="molecule type" value="Genomic_DNA"/>
</dbReference>
<proteinExistence type="predicted"/>
<evidence type="ECO:0000313" key="1">
    <source>
        <dbReference type="EMBL" id="KAI8431954.1"/>
    </source>
</evidence>